<comment type="subcellular location">
    <subcellularLocation>
        <location evidence="1">Cell membrane</location>
        <topology evidence="1">Multi-pass membrane protein</topology>
    </subcellularLocation>
</comment>
<feature type="transmembrane region" description="Helical" evidence="7">
    <location>
        <begin position="73"/>
        <end position="94"/>
    </location>
</feature>
<sequence>MPLTPSWEDIAVRLLLTVAAGALIGLNRSEGAHAAGLRTTLLVGLAAAVSMIQMNLLLPVAGKTSGSFATLDLMRLPLGILTGMGFIGGGVILRRGEMIHGVTTAATLWLVTVVGLCLGGGQLALGAAATAIALAVLWGMKRVEARLCRGRNARLVVVAEEGGLAEEDLRSLLAEAGFEVTSWEVATKRRPDGLRRTVRCGLRWRPGDDLHTPAVVRDLARRPFVEAVRWRT</sequence>
<gene>
    <name evidence="9" type="ORF">OJF2_74560</name>
</gene>
<feature type="transmembrane region" description="Helical" evidence="7">
    <location>
        <begin position="106"/>
        <end position="139"/>
    </location>
</feature>
<dbReference type="OrthoDB" id="9811198at2"/>
<proteinExistence type="inferred from homology"/>
<dbReference type="GO" id="GO:0005886">
    <property type="term" value="C:plasma membrane"/>
    <property type="evidence" value="ECO:0007669"/>
    <property type="project" value="UniProtKB-SubCell"/>
</dbReference>
<evidence type="ECO:0000259" key="8">
    <source>
        <dbReference type="Pfam" id="PF02308"/>
    </source>
</evidence>
<accession>A0A5B9WDX9</accession>
<keyword evidence="3" id="KW-1003">Cell membrane</keyword>
<organism evidence="9 10">
    <name type="scientific">Aquisphaera giovannonii</name>
    <dbReference type="NCBI Taxonomy" id="406548"/>
    <lineage>
        <taxon>Bacteria</taxon>
        <taxon>Pseudomonadati</taxon>
        <taxon>Planctomycetota</taxon>
        <taxon>Planctomycetia</taxon>
        <taxon>Isosphaerales</taxon>
        <taxon>Isosphaeraceae</taxon>
        <taxon>Aquisphaera</taxon>
    </lineage>
</organism>
<comment type="similarity">
    <text evidence="2">Belongs to the MgtC/SapB family.</text>
</comment>
<keyword evidence="6 7" id="KW-0472">Membrane</keyword>
<reference evidence="9 10" key="1">
    <citation type="submission" date="2019-08" db="EMBL/GenBank/DDBJ databases">
        <title>Deep-cultivation of Planctomycetes and their phenomic and genomic characterization uncovers novel biology.</title>
        <authorList>
            <person name="Wiegand S."/>
            <person name="Jogler M."/>
            <person name="Boedeker C."/>
            <person name="Pinto D."/>
            <person name="Vollmers J."/>
            <person name="Rivas-Marin E."/>
            <person name="Kohn T."/>
            <person name="Peeters S.H."/>
            <person name="Heuer A."/>
            <person name="Rast P."/>
            <person name="Oberbeckmann S."/>
            <person name="Bunk B."/>
            <person name="Jeske O."/>
            <person name="Meyerdierks A."/>
            <person name="Storesund J.E."/>
            <person name="Kallscheuer N."/>
            <person name="Luecker S."/>
            <person name="Lage O.M."/>
            <person name="Pohl T."/>
            <person name="Merkel B.J."/>
            <person name="Hornburger P."/>
            <person name="Mueller R.-W."/>
            <person name="Bruemmer F."/>
            <person name="Labrenz M."/>
            <person name="Spormann A.M."/>
            <person name="Op den Camp H."/>
            <person name="Overmann J."/>
            <person name="Amann R."/>
            <person name="Jetten M.S.M."/>
            <person name="Mascher T."/>
            <person name="Medema M.H."/>
            <person name="Devos D.P."/>
            <person name="Kaster A.-K."/>
            <person name="Ovreas L."/>
            <person name="Rohde M."/>
            <person name="Galperin M.Y."/>
            <person name="Jogler C."/>
        </authorList>
    </citation>
    <scope>NUCLEOTIDE SEQUENCE [LARGE SCALE GENOMIC DNA]</scope>
    <source>
        <strain evidence="9 10">OJF2</strain>
    </source>
</reference>
<dbReference type="EMBL" id="CP042997">
    <property type="protein sequence ID" value="QEH38846.1"/>
    <property type="molecule type" value="Genomic_DNA"/>
</dbReference>
<keyword evidence="10" id="KW-1185">Reference proteome</keyword>
<evidence type="ECO:0000313" key="9">
    <source>
        <dbReference type="EMBL" id="QEH38846.1"/>
    </source>
</evidence>
<dbReference type="KEGG" id="agv:OJF2_74560"/>
<dbReference type="AlphaFoldDB" id="A0A5B9WDX9"/>
<evidence type="ECO:0000256" key="5">
    <source>
        <dbReference type="ARBA" id="ARBA00022989"/>
    </source>
</evidence>
<dbReference type="Proteomes" id="UP000324233">
    <property type="component" value="Chromosome"/>
</dbReference>
<evidence type="ECO:0000256" key="2">
    <source>
        <dbReference type="ARBA" id="ARBA00009298"/>
    </source>
</evidence>
<feature type="domain" description="MgtC/SapB/SrpB/YhiD N-terminal" evidence="8">
    <location>
        <begin position="14"/>
        <end position="145"/>
    </location>
</feature>
<dbReference type="RefSeq" id="WP_148598238.1">
    <property type="nucleotide sequence ID" value="NZ_CP042997.1"/>
</dbReference>
<evidence type="ECO:0000256" key="1">
    <source>
        <dbReference type="ARBA" id="ARBA00004651"/>
    </source>
</evidence>
<evidence type="ECO:0000313" key="10">
    <source>
        <dbReference type="Proteomes" id="UP000324233"/>
    </source>
</evidence>
<dbReference type="PANTHER" id="PTHR33778:SF1">
    <property type="entry name" value="MAGNESIUM TRANSPORTER YHID-RELATED"/>
    <property type="match status" value="1"/>
</dbReference>
<evidence type="ECO:0000256" key="6">
    <source>
        <dbReference type="ARBA" id="ARBA00023136"/>
    </source>
</evidence>
<evidence type="ECO:0000256" key="3">
    <source>
        <dbReference type="ARBA" id="ARBA00022475"/>
    </source>
</evidence>
<protein>
    <submittedName>
        <fullName evidence="9">Putative Mg(2+) transport ATPase</fullName>
    </submittedName>
</protein>
<evidence type="ECO:0000256" key="7">
    <source>
        <dbReference type="SAM" id="Phobius"/>
    </source>
</evidence>
<name>A0A5B9WDX9_9BACT</name>
<dbReference type="PRINTS" id="PR01837">
    <property type="entry name" value="MGTCSAPBPROT"/>
</dbReference>
<dbReference type="Pfam" id="PF02308">
    <property type="entry name" value="MgtC"/>
    <property type="match status" value="1"/>
</dbReference>
<evidence type="ECO:0000256" key="4">
    <source>
        <dbReference type="ARBA" id="ARBA00022692"/>
    </source>
</evidence>
<dbReference type="InterPro" id="IPR049177">
    <property type="entry name" value="MgtC_SapB_SrpB_YhiD_N"/>
</dbReference>
<dbReference type="InterPro" id="IPR003416">
    <property type="entry name" value="MgtC/SapB/SrpB/YhiD_fam"/>
</dbReference>
<keyword evidence="4 7" id="KW-0812">Transmembrane</keyword>
<dbReference type="PANTHER" id="PTHR33778">
    <property type="entry name" value="PROTEIN MGTC"/>
    <property type="match status" value="1"/>
</dbReference>
<feature type="transmembrane region" description="Helical" evidence="7">
    <location>
        <begin position="41"/>
        <end position="61"/>
    </location>
</feature>
<keyword evidence="5 7" id="KW-1133">Transmembrane helix</keyword>